<protein>
    <submittedName>
        <fullName evidence="2">Uncharacterized protein</fullName>
    </submittedName>
</protein>
<feature type="region of interest" description="Disordered" evidence="1">
    <location>
        <begin position="60"/>
        <end position="83"/>
    </location>
</feature>
<gene>
    <name evidence="2" type="ORF">SAMN05421538_102291</name>
</gene>
<evidence type="ECO:0000313" key="2">
    <source>
        <dbReference type="EMBL" id="SDD72609.1"/>
    </source>
</evidence>
<sequence>MTSRVPARITVDRQLFEMKVAYSGLGLRRSANRLFKGLPLVNKGAGQSPVTANDINIHAPDEQAVESRIPDAQGNDIDRKSGM</sequence>
<accession>A0A1G6X3G5</accession>
<evidence type="ECO:0000313" key="3">
    <source>
        <dbReference type="Proteomes" id="UP000199344"/>
    </source>
</evidence>
<organism evidence="2 3">
    <name type="scientific">Paracoccus isoporae</name>
    <dbReference type="NCBI Taxonomy" id="591205"/>
    <lineage>
        <taxon>Bacteria</taxon>
        <taxon>Pseudomonadati</taxon>
        <taxon>Pseudomonadota</taxon>
        <taxon>Alphaproteobacteria</taxon>
        <taxon>Rhodobacterales</taxon>
        <taxon>Paracoccaceae</taxon>
        <taxon>Paracoccus</taxon>
    </lineage>
</organism>
<name>A0A1G6X3G5_9RHOB</name>
<dbReference type="AlphaFoldDB" id="A0A1G6X3G5"/>
<dbReference type="STRING" id="591205.SAMN05421538_102291"/>
<keyword evidence="3" id="KW-1185">Reference proteome</keyword>
<evidence type="ECO:0000256" key="1">
    <source>
        <dbReference type="SAM" id="MobiDB-lite"/>
    </source>
</evidence>
<dbReference type="EMBL" id="FNAH01000002">
    <property type="protein sequence ID" value="SDD72609.1"/>
    <property type="molecule type" value="Genomic_DNA"/>
</dbReference>
<dbReference type="Proteomes" id="UP000199344">
    <property type="component" value="Unassembled WGS sequence"/>
</dbReference>
<reference evidence="2 3" key="1">
    <citation type="submission" date="2016-10" db="EMBL/GenBank/DDBJ databases">
        <authorList>
            <person name="de Groot N.N."/>
        </authorList>
    </citation>
    <scope>NUCLEOTIDE SEQUENCE [LARGE SCALE GENOMIC DNA]</scope>
    <source>
        <strain evidence="2 3">DSM 22220</strain>
    </source>
</reference>
<proteinExistence type="predicted"/>